<evidence type="ECO:0000313" key="2">
    <source>
        <dbReference type="Proteomes" id="UP001420932"/>
    </source>
</evidence>
<evidence type="ECO:0000313" key="1">
    <source>
        <dbReference type="EMBL" id="KAK9087468.1"/>
    </source>
</evidence>
<name>A0AAP0E9E5_9MAGN</name>
<accession>A0AAP0E9E5</accession>
<organism evidence="1 2">
    <name type="scientific">Stephania yunnanensis</name>
    <dbReference type="NCBI Taxonomy" id="152371"/>
    <lineage>
        <taxon>Eukaryota</taxon>
        <taxon>Viridiplantae</taxon>
        <taxon>Streptophyta</taxon>
        <taxon>Embryophyta</taxon>
        <taxon>Tracheophyta</taxon>
        <taxon>Spermatophyta</taxon>
        <taxon>Magnoliopsida</taxon>
        <taxon>Ranunculales</taxon>
        <taxon>Menispermaceae</taxon>
        <taxon>Menispermoideae</taxon>
        <taxon>Cissampelideae</taxon>
        <taxon>Stephania</taxon>
    </lineage>
</organism>
<dbReference type="EMBL" id="JBBNAF010000013">
    <property type="protein sequence ID" value="KAK9087468.1"/>
    <property type="molecule type" value="Genomic_DNA"/>
</dbReference>
<gene>
    <name evidence="1" type="ORF">Syun_029862</name>
</gene>
<proteinExistence type="predicted"/>
<dbReference type="Proteomes" id="UP001420932">
    <property type="component" value="Unassembled WGS sequence"/>
</dbReference>
<sequence>MNSPKYFLSLQTISPVATSPLLSYSPSNPHLLTAINVTLLSQRRFHPFFSSPSLTSSPHCHLTLPLLSHQRCHPHILIVIDVLSSPPLMVPPMVSSPSLLFSPPLPSFHSSPPLSPPALIATSALASLDRPHCMLRRSSLTTIALTKVRC</sequence>
<dbReference type="AlphaFoldDB" id="A0AAP0E9E5"/>
<comment type="caution">
    <text evidence="1">The sequence shown here is derived from an EMBL/GenBank/DDBJ whole genome shotgun (WGS) entry which is preliminary data.</text>
</comment>
<reference evidence="1 2" key="1">
    <citation type="submission" date="2024-01" db="EMBL/GenBank/DDBJ databases">
        <title>Genome assemblies of Stephania.</title>
        <authorList>
            <person name="Yang L."/>
        </authorList>
    </citation>
    <scope>NUCLEOTIDE SEQUENCE [LARGE SCALE GENOMIC DNA]</scope>
    <source>
        <strain evidence="1">YNDBR</strain>
        <tissue evidence="1">Leaf</tissue>
    </source>
</reference>
<protein>
    <submittedName>
        <fullName evidence="1">Uncharacterized protein</fullName>
    </submittedName>
</protein>
<keyword evidence="2" id="KW-1185">Reference proteome</keyword>